<dbReference type="SMART" id="SM00034">
    <property type="entry name" value="CLECT"/>
    <property type="match status" value="2"/>
</dbReference>
<dbReference type="EMBL" id="UZAI01005285">
    <property type="protein sequence ID" value="VDO89911.1"/>
    <property type="molecule type" value="Genomic_DNA"/>
</dbReference>
<dbReference type="SUPFAM" id="SSF56436">
    <property type="entry name" value="C-type lectin-like"/>
    <property type="match status" value="2"/>
</dbReference>
<gene>
    <name evidence="2" type="ORF">SMRZ_LOCUS10333</name>
</gene>
<organism evidence="2 3">
    <name type="scientific">Schistosoma margrebowiei</name>
    <dbReference type="NCBI Taxonomy" id="48269"/>
    <lineage>
        <taxon>Eukaryota</taxon>
        <taxon>Metazoa</taxon>
        <taxon>Spiralia</taxon>
        <taxon>Lophotrochozoa</taxon>
        <taxon>Platyhelminthes</taxon>
        <taxon>Trematoda</taxon>
        <taxon>Digenea</taxon>
        <taxon>Strigeidida</taxon>
        <taxon>Schistosomatoidea</taxon>
        <taxon>Schistosomatidae</taxon>
        <taxon>Schistosoma</taxon>
    </lineage>
</organism>
<dbReference type="Pfam" id="PF00059">
    <property type="entry name" value="Lectin_C"/>
    <property type="match status" value="1"/>
</dbReference>
<dbReference type="InterPro" id="IPR001304">
    <property type="entry name" value="C-type_lectin-like"/>
</dbReference>
<feature type="domain" description="C-type lectin" evidence="1">
    <location>
        <begin position="237"/>
        <end position="352"/>
    </location>
</feature>
<reference evidence="2 3" key="1">
    <citation type="submission" date="2018-11" db="EMBL/GenBank/DDBJ databases">
        <authorList>
            <consortium name="Pathogen Informatics"/>
        </authorList>
    </citation>
    <scope>NUCLEOTIDE SEQUENCE [LARGE SCALE GENOMIC DNA]</scope>
    <source>
        <strain evidence="2 3">Zambia</strain>
    </source>
</reference>
<name>A0A3P7YQJ6_9TREM</name>
<sequence>MPINIKQQPVDLPLCPKGWISFRENCYWLPSIHDRMSWPNAERVCQEKASYFVNHGSLNNGHLASVHSSEELQFLISQSLSSSFWIGLKAFYTSVYIDDKSAKCLDRLEYYQRVTLRRSPYSGIKPTSSLNLVWSDGSVMNFSVFPSTDTSTTLNELENPENCISVTDRHHRHLWDINDCMEEKSFICQLSKLDLLLQQQQRQTTVMDDRREIKSPLTTTTITTTCTEKSFPIRSKVGPYCYSGLLNDAMDWSNAESICRNMHANAHLVSIHSHAELNEITEIIHLNSQSMRTTWIGLYESNFAYKWSDQTDINYIPVSADISKESRHYMQDCFVLDSVNSSINWKAMPCNKPSLSFICRLNLNPSTTILHPTTFESLIYPTCPPGFRFHGDRCFQVNNYYVIFIFYVHTK</sequence>
<evidence type="ECO:0000313" key="3">
    <source>
        <dbReference type="Proteomes" id="UP000277204"/>
    </source>
</evidence>
<dbReference type="PANTHER" id="PTHR22803">
    <property type="entry name" value="MANNOSE, PHOSPHOLIPASE, LECTIN RECEPTOR RELATED"/>
    <property type="match status" value="1"/>
</dbReference>
<feature type="domain" description="C-type lectin" evidence="1">
    <location>
        <begin position="22"/>
        <end position="189"/>
    </location>
</feature>
<dbReference type="Gene3D" id="3.10.100.10">
    <property type="entry name" value="Mannose-Binding Protein A, subunit A"/>
    <property type="match status" value="2"/>
</dbReference>
<dbReference type="PROSITE" id="PS50041">
    <property type="entry name" value="C_TYPE_LECTIN_2"/>
    <property type="match status" value="2"/>
</dbReference>
<dbReference type="InterPro" id="IPR016186">
    <property type="entry name" value="C-type_lectin-like/link_sf"/>
</dbReference>
<proteinExistence type="predicted"/>
<evidence type="ECO:0000259" key="1">
    <source>
        <dbReference type="PROSITE" id="PS50041"/>
    </source>
</evidence>
<protein>
    <recommendedName>
        <fullName evidence="1">C-type lectin domain-containing protein</fullName>
    </recommendedName>
</protein>
<evidence type="ECO:0000313" key="2">
    <source>
        <dbReference type="EMBL" id="VDO89911.1"/>
    </source>
</evidence>
<dbReference type="AlphaFoldDB" id="A0A3P7YQJ6"/>
<keyword evidence="3" id="KW-1185">Reference proteome</keyword>
<dbReference type="Proteomes" id="UP000277204">
    <property type="component" value="Unassembled WGS sequence"/>
</dbReference>
<dbReference type="InterPro" id="IPR016187">
    <property type="entry name" value="CTDL_fold"/>
</dbReference>
<accession>A0A3P7YQJ6</accession>
<dbReference type="InterPro" id="IPR050111">
    <property type="entry name" value="C-type_lectin/snaclec_domain"/>
</dbReference>